<comment type="cofactor">
    <cofactor evidence="9">
        <name>Fe(2+)</name>
        <dbReference type="ChEBI" id="CHEBI:29033"/>
    </cofactor>
</comment>
<dbReference type="PANTHER" id="PTHR11351">
    <property type="entry name" value="ACYL-COA DESATURASE"/>
    <property type="match status" value="1"/>
</dbReference>
<accession>A0AB34K8R7</accession>
<reference evidence="11 12" key="1">
    <citation type="journal article" date="2024" name="Science">
        <title>Giant polyketide synthase enzymes in the biosynthesis of giant marine polyether toxins.</title>
        <authorList>
            <person name="Fallon T.R."/>
            <person name="Shende V.V."/>
            <person name="Wierzbicki I.H."/>
            <person name="Pendleton A.L."/>
            <person name="Watervoot N.F."/>
            <person name="Auber R.P."/>
            <person name="Gonzalez D.J."/>
            <person name="Wisecaver J.H."/>
            <person name="Moore B.S."/>
        </authorList>
    </citation>
    <scope>NUCLEOTIDE SEQUENCE [LARGE SCALE GENOMIC DNA]</scope>
    <source>
        <strain evidence="11 12">12B1</strain>
    </source>
</reference>
<keyword evidence="12" id="KW-1185">Reference proteome</keyword>
<keyword evidence="9" id="KW-0275">Fatty acid biosynthesis</keyword>
<evidence type="ECO:0000256" key="5">
    <source>
        <dbReference type="ARBA" id="ARBA00022989"/>
    </source>
</evidence>
<feature type="transmembrane region" description="Helical" evidence="10">
    <location>
        <begin position="12"/>
        <end position="29"/>
    </location>
</feature>
<evidence type="ECO:0000256" key="10">
    <source>
        <dbReference type="SAM" id="Phobius"/>
    </source>
</evidence>
<comment type="similarity">
    <text evidence="2 9">Belongs to the fatty acid desaturase type 1 family.</text>
</comment>
<dbReference type="Proteomes" id="UP001515480">
    <property type="component" value="Unassembled WGS sequence"/>
</dbReference>
<feature type="transmembrane region" description="Helical" evidence="10">
    <location>
        <begin position="50"/>
        <end position="71"/>
    </location>
</feature>
<keyword evidence="4" id="KW-0276">Fatty acid metabolism</keyword>
<feature type="transmembrane region" description="Helical" evidence="10">
    <location>
        <begin position="77"/>
        <end position="95"/>
    </location>
</feature>
<dbReference type="PANTHER" id="PTHR11351:SF101">
    <property type="entry name" value="FATTY ACID DESATURASE DOMAIN-CONTAINING PROTEIN"/>
    <property type="match status" value="1"/>
</dbReference>
<keyword evidence="8 10" id="KW-0472">Membrane</keyword>
<name>A0AB34K8R7_PRYPA</name>
<dbReference type="GO" id="GO:0004768">
    <property type="term" value="F:stearoyl-CoA 9-desaturase activity"/>
    <property type="evidence" value="ECO:0007669"/>
    <property type="project" value="TreeGrafter"/>
</dbReference>
<gene>
    <name evidence="11" type="ORF">AB1Y20_000328</name>
</gene>
<dbReference type="GO" id="GO:0006636">
    <property type="term" value="P:unsaturated fatty acid biosynthetic process"/>
    <property type="evidence" value="ECO:0007669"/>
    <property type="project" value="TreeGrafter"/>
</dbReference>
<dbReference type="PRINTS" id="PR00075">
    <property type="entry name" value="FACDDSATRASE"/>
</dbReference>
<dbReference type="AlphaFoldDB" id="A0AB34K8R7"/>
<keyword evidence="9" id="KW-0444">Lipid biosynthesis</keyword>
<evidence type="ECO:0008006" key="13">
    <source>
        <dbReference type="Google" id="ProtNLM"/>
    </source>
</evidence>
<feature type="transmembrane region" description="Helical" evidence="10">
    <location>
        <begin position="102"/>
        <end position="122"/>
    </location>
</feature>
<sequence>MGILREMLTPHIMGAAALLALAFVVRRSMQATARPSDGQTSRPRPWWRKGGMHVTEIGSVVSIVAPVLWLLRPTLSNPMALIAYLAFGFPLVHIANRTSEQTFFAGFILPLYISSLPLVLLLPVPFLAMPAVMFASLSLLILRAGVCMSVCLHRYAAHASFHCNEAMSVVLAVLGCLANQGGPIWWGSQHRCHHKFSDQARDPHSPVQKGVIGAFAFFDKNKDVDEEFTPVHLDSTTIRIIDTFACMPVITELVLAHSLFGMTGLYISYTSLWGCQALTLWFNIANHPVSTTSINKASDTTPSDAAELNAPNVLFRFLHSFIWIASLIGESSHRHHHDYSQLAHRPGMDLPFHMFVKPLHSCGLVWNLQLGDRTVKAKKTAKD</sequence>
<keyword evidence="7" id="KW-0443">Lipid metabolism</keyword>
<comment type="domain">
    <text evidence="9">The histidine box domains are involved in binding the catalytic metal ions.</text>
</comment>
<evidence type="ECO:0000256" key="2">
    <source>
        <dbReference type="ARBA" id="ARBA00009295"/>
    </source>
</evidence>
<dbReference type="InterPro" id="IPR015876">
    <property type="entry name" value="Acyl-CoA_DS"/>
</dbReference>
<protein>
    <recommendedName>
        <fullName evidence="13">Fatty acid desaturase domain-containing protein</fullName>
    </recommendedName>
</protein>
<evidence type="ECO:0000256" key="6">
    <source>
        <dbReference type="ARBA" id="ARBA00023002"/>
    </source>
</evidence>
<evidence type="ECO:0000256" key="9">
    <source>
        <dbReference type="RuleBase" id="RU000581"/>
    </source>
</evidence>
<evidence type="ECO:0000256" key="1">
    <source>
        <dbReference type="ARBA" id="ARBA00004141"/>
    </source>
</evidence>
<organism evidence="11 12">
    <name type="scientific">Prymnesium parvum</name>
    <name type="common">Toxic golden alga</name>
    <dbReference type="NCBI Taxonomy" id="97485"/>
    <lineage>
        <taxon>Eukaryota</taxon>
        <taxon>Haptista</taxon>
        <taxon>Haptophyta</taxon>
        <taxon>Prymnesiophyceae</taxon>
        <taxon>Prymnesiales</taxon>
        <taxon>Prymnesiaceae</taxon>
        <taxon>Prymnesium</taxon>
    </lineage>
</organism>
<dbReference type="GO" id="GO:0005506">
    <property type="term" value="F:iron ion binding"/>
    <property type="evidence" value="ECO:0007669"/>
    <property type="project" value="TreeGrafter"/>
</dbReference>
<dbReference type="GO" id="GO:0005789">
    <property type="term" value="C:endoplasmic reticulum membrane"/>
    <property type="evidence" value="ECO:0007669"/>
    <property type="project" value="TreeGrafter"/>
</dbReference>
<evidence type="ECO:0000256" key="4">
    <source>
        <dbReference type="ARBA" id="ARBA00022832"/>
    </source>
</evidence>
<evidence type="ECO:0000313" key="11">
    <source>
        <dbReference type="EMBL" id="KAL1529376.1"/>
    </source>
</evidence>
<dbReference type="EMBL" id="JBGBPQ010000001">
    <property type="protein sequence ID" value="KAL1529376.1"/>
    <property type="molecule type" value="Genomic_DNA"/>
</dbReference>
<evidence type="ECO:0000313" key="12">
    <source>
        <dbReference type="Proteomes" id="UP001515480"/>
    </source>
</evidence>
<keyword evidence="5 10" id="KW-1133">Transmembrane helix</keyword>
<evidence type="ECO:0000256" key="7">
    <source>
        <dbReference type="ARBA" id="ARBA00023098"/>
    </source>
</evidence>
<feature type="transmembrane region" description="Helical" evidence="10">
    <location>
        <begin position="128"/>
        <end position="152"/>
    </location>
</feature>
<evidence type="ECO:0000256" key="8">
    <source>
        <dbReference type="ARBA" id="ARBA00023136"/>
    </source>
</evidence>
<keyword evidence="3 9" id="KW-0812">Transmembrane</keyword>
<proteinExistence type="inferred from homology"/>
<comment type="subcellular location">
    <subcellularLocation>
        <location evidence="1">Membrane</location>
        <topology evidence="1">Multi-pass membrane protein</topology>
    </subcellularLocation>
</comment>
<comment type="caution">
    <text evidence="11">The sequence shown here is derived from an EMBL/GenBank/DDBJ whole genome shotgun (WGS) entry which is preliminary data.</text>
</comment>
<keyword evidence="6 9" id="KW-0560">Oxidoreductase</keyword>
<evidence type="ECO:0000256" key="3">
    <source>
        <dbReference type="ARBA" id="ARBA00022692"/>
    </source>
</evidence>